<evidence type="ECO:0000313" key="3">
    <source>
        <dbReference type="Proteomes" id="UP001358586"/>
    </source>
</evidence>
<accession>A0ABR0PLJ4</accession>
<evidence type="ECO:0000256" key="1">
    <source>
        <dbReference type="SAM" id="MobiDB-lite"/>
    </source>
</evidence>
<gene>
    <name evidence="2" type="ORF">PVK06_020108</name>
</gene>
<feature type="region of interest" description="Disordered" evidence="1">
    <location>
        <begin position="1"/>
        <end position="40"/>
    </location>
</feature>
<protein>
    <submittedName>
        <fullName evidence="2">Uncharacterized protein</fullName>
    </submittedName>
</protein>
<name>A0ABR0PLJ4_GOSAR</name>
<keyword evidence="3" id="KW-1185">Reference proteome</keyword>
<evidence type="ECO:0000313" key="2">
    <source>
        <dbReference type="EMBL" id="KAK5825293.1"/>
    </source>
</evidence>
<dbReference type="Proteomes" id="UP001358586">
    <property type="component" value="Chromosome 6"/>
</dbReference>
<sequence>MDSEGKQVRDESSASPGRVSVQELEVSAVSPTLGSDSPELGTEALTRIVREVLEKVFKARLERTEEMI</sequence>
<proteinExistence type="predicted"/>
<organism evidence="2 3">
    <name type="scientific">Gossypium arboreum</name>
    <name type="common">Tree cotton</name>
    <name type="synonym">Gossypium nanking</name>
    <dbReference type="NCBI Taxonomy" id="29729"/>
    <lineage>
        <taxon>Eukaryota</taxon>
        <taxon>Viridiplantae</taxon>
        <taxon>Streptophyta</taxon>
        <taxon>Embryophyta</taxon>
        <taxon>Tracheophyta</taxon>
        <taxon>Spermatophyta</taxon>
        <taxon>Magnoliopsida</taxon>
        <taxon>eudicotyledons</taxon>
        <taxon>Gunneridae</taxon>
        <taxon>Pentapetalae</taxon>
        <taxon>rosids</taxon>
        <taxon>malvids</taxon>
        <taxon>Malvales</taxon>
        <taxon>Malvaceae</taxon>
        <taxon>Malvoideae</taxon>
        <taxon>Gossypium</taxon>
    </lineage>
</organism>
<dbReference type="EMBL" id="JARKNE010000006">
    <property type="protein sequence ID" value="KAK5825293.1"/>
    <property type="molecule type" value="Genomic_DNA"/>
</dbReference>
<reference evidence="2 3" key="1">
    <citation type="submission" date="2023-03" db="EMBL/GenBank/DDBJ databases">
        <title>WGS of Gossypium arboreum.</title>
        <authorList>
            <person name="Yu D."/>
        </authorList>
    </citation>
    <scope>NUCLEOTIDE SEQUENCE [LARGE SCALE GENOMIC DNA]</scope>
    <source>
        <tissue evidence="2">Leaf</tissue>
    </source>
</reference>
<feature type="compositionally biased region" description="Basic and acidic residues" evidence="1">
    <location>
        <begin position="1"/>
        <end position="12"/>
    </location>
</feature>
<comment type="caution">
    <text evidence="2">The sequence shown here is derived from an EMBL/GenBank/DDBJ whole genome shotgun (WGS) entry which is preliminary data.</text>
</comment>